<evidence type="ECO:0000313" key="2">
    <source>
        <dbReference type="Proteomes" id="UP001172159"/>
    </source>
</evidence>
<name>A0AA40BDR9_9PEZI</name>
<proteinExistence type="predicted"/>
<reference evidence="1" key="1">
    <citation type="submission" date="2023-06" db="EMBL/GenBank/DDBJ databases">
        <title>Genome-scale phylogeny and comparative genomics of the fungal order Sordariales.</title>
        <authorList>
            <consortium name="Lawrence Berkeley National Laboratory"/>
            <person name="Hensen N."/>
            <person name="Bonometti L."/>
            <person name="Westerberg I."/>
            <person name="Brannstrom I.O."/>
            <person name="Guillou S."/>
            <person name="Cros-Aarteil S."/>
            <person name="Calhoun S."/>
            <person name="Haridas S."/>
            <person name="Kuo A."/>
            <person name="Mondo S."/>
            <person name="Pangilinan J."/>
            <person name="Riley R."/>
            <person name="Labutti K."/>
            <person name="Andreopoulos B."/>
            <person name="Lipzen A."/>
            <person name="Chen C."/>
            <person name="Yanf M."/>
            <person name="Daum C."/>
            <person name="Ng V."/>
            <person name="Clum A."/>
            <person name="Steindorff A."/>
            <person name="Ohm R."/>
            <person name="Martin F."/>
            <person name="Silar P."/>
            <person name="Natvig D."/>
            <person name="Lalanne C."/>
            <person name="Gautier V."/>
            <person name="Ament-Velasquez S.L."/>
            <person name="Kruys A."/>
            <person name="Hutchinson M.I."/>
            <person name="Powell A.J."/>
            <person name="Barry K."/>
            <person name="Miller A.N."/>
            <person name="Grigoriev I.V."/>
            <person name="Debuchy R."/>
            <person name="Gladieux P."/>
            <person name="Thoren M.H."/>
            <person name="Johannesson H."/>
        </authorList>
    </citation>
    <scope>NUCLEOTIDE SEQUENCE</scope>
    <source>
        <strain evidence="1">CBS 540.89</strain>
    </source>
</reference>
<feature type="non-terminal residue" evidence="1">
    <location>
        <position position="112"/>
    </location>
</feature>
<feature type="non-terminal residue" evidence="1">
    <location>
        <position position="1"/>
    </location>
</feature>
<dbReference type="Proteomes" id="UP001172159">
    <property type="component" value="Unassembled WGS sequence"/>
</dbReference>
<accession>A0AA40BDR9</accession>
<protein>
    <submittedName>
        <fullName evidence="1">Uncharacterized protein</fullName>
    </submittedName>
</protein>
<keyword evidence="2" id="KW-1185">Reference proteome</keyword>
<comment type="caution">
    <text evidence="1">The sequence shown here is derived from an EMBL/GenBank/DDBJ whole genome shotgun (WGS) entry which is preliminary data.</text>
</comment>
<gene>
    <name evidence="1" type="ORF">B0T21DRAFT_248064</name>
</gene>
<dbReference type="AlphaFoldDB" id="A0AA40BDR9"/>
<sequence length="112" mass="12382">SDGCFVKHACDKADCVLPSTQVACINAQLVFQMRSTVKEVFVTIMEDDKLACAFSLFCHTTEGADCLEKEIPEDGIQCLTGRITSWTNGFSDMEFVSNTGGSDYTYHLFFAQ</sequence>
<dbReference type="EMBL" id="JAUKTV010000008">
    <property type="protein sequence ID" value="KAK0732418.1"/>
    <property type="molecule type" value="Genomic_DNA"/>
</dbReference>
<evidence type="ECO:0000313" key="1">
    <source>
        <dbReference type="EMBL" id="KAK0732418.1"/>
    </source>
</evidence>
<organism evidence="1 2">
    <name type="scientific">Apiosordaria backusii</name>
    <dbReference type="NCBI Taxonomy" id="314023"/>
    <lineage>
        <taxon>Eukaryota</taxon>
        <taxon>Fungi</taxon>
        <taxon>Dikarya</taxon>
        <taxon>Ascomycota</taxon>
        <taxon>Pezizomycotina</taxon>
        <taxon>Sordariomycetes</taxon>
        <taxon>Sordariomycetidae</taxon>
        <taxon>Sordariales</taxon>
        <taxon>Lasiosphaeriaceae</taxon>
        <taxon>Apiosordaria</taxon>
    </lineage>
</organism>